<dbReference type="Gene3D" id="3.90.25.10">
    <property type="entry name" value="UDP-galactose 4-epimerase, domain 1"/>
    <property type="match status" value="1"/>
</dbReference>
<comment type="caution">
    <text evidence="2">The sequence shown here is derived from an EMBL/GenBank/DDBJ whole genome shotgun (WGS) entry which is preliminary data.</text>
</comment>
<protein>
    <submittedName>
        <fullName evidence="2">CDP-glucose 4,6-dehydratase</fullName>
        <ecNumber evidence="2">4.2.1.45</ecNumber>
    </submittedName>
</protein>
<dbReference type="PANTHER" id="PTHR43000">
    <property type="entry name" value="DTDP-D-GLUCOSE 4,6-DEHYDRATASE-RELATED"/>
    <property type="match status" value="1"/>
</dbReference>
<proteinExistence type="predicted"/>
<dbReference type="GO" id="GO:0047733">
    <property type="term" value="F:CDP-glucose 4,6-dehydratase activity"/>
    <property type="evidence" value="ECO:0007669"/>
    <property type="project" value="UniProtKB-EC"/>
</dbReference>
<organism evidence="2 3">
    <name type="scientific">Bradyrhizobium yuanmingense</name>
    <dbReference type="NCBI Taxonomy" id="108015"/>
    <lineage>
        <taxon>Bacteria</taxon>
        <taxon>Pseudomonadati</taxon>
        <taxon>Pseudomonadota</taxon>
        <taxon>Alphaproteobacteria</taxon>
        <taxon>Hyphomicrobiales</taxon>
        <taxon>Nitrobacteraceae</taxon>
        <taxon>Bradyrhizobium</taxon>
    </lineage>
</organism>
<feature type="domain" description="NAD(P)-binding" evidence="1">
    <location>
        <begin position="19"/>
        <end position="335"/>
    </location>
</feature>
<dbReference type="InterPro" id="IPR013445">
    <property type="entry name" value="CDP_4_6_deHydtase"/>
</dbReference>
<dbReference type="InterPro" id="IPR016040">
    <property type="entry name" value="NAD(P)-bd_dom"/>
</dbReference>
<evidence type="ECO:0000313" key="3">
    <source>
        <dbReference type="Proteomes" id="UP001565474"/>
    </source>
</evidence>
<dbReference type="InterPro" id="IPR036291">
    <property type="entry name" value="NAD(P)-bd_dom_sf"/>
</dbReference>
<sequence length="368" mass="40607">MIEADAVLDRHFWNGKKILLTGHTGFKGAWMTMLLRSLGARVAGVSLEAEKPSLFEQAGLAKRIEAHHVADLRDVKQIQAIVDAEQPEIVIHLAAQSLVRFAYQFPAVTFDTNVIGTVNLFEALRGQKSLQAILTTTTDKVYYNQELGRHFIESDRLGGHDPYSASKAATEAVIAAYRASYQQPSGVISLVARAGNIVGGGDWAQDRLIPDAVRAALGQTPLSVRSPSSTRPWQFVLDALVGYLMLIEHGSRQRQVFADPNDAAYNFGPLPDQPSAAVSEVCNWIAEIWPERFSWNVVAGDRAMKESKLLQLDSRKAVGVLGWQPRMSSREAVAESISWYKAFHAGKDPFELCQQQIEHRLAPAHTPI</sequence>
<keyword evidence="3" id="KW-1185">Reference proteome</keyword>
<accession>A0ABV4GP24</accession>
<dbReference type="NCBIfam" id="TIGR02622">
    <property type="entry name" value="CDP_4_6_dhtase"/>
    <property type="match status" value="1"/>
</dbReference>
<dbReference type="EC" id="4.2.1.45" evidence="2"/>
<name>A0ABV4GP24_9BRAD</name>
<evidence type="ECO:0000259" key="1">
    <source>
        <dbReference type="Pfam" id="PF16363"/>
    </source>
</evidence>
<dbReference type="Gene3D" id="3.40.50.720">
    <property type="entry name" value="NAD(P)-binding Rossmann-like Domain"/>
    <property type="match status" value="1"/>
</dbReference>
<evidence type="ECO:0000313" key="2">
    <source>
        <dbReference type="EMBL" id="MEY9473698.1"/>
    </source>
</evidence>
<dbReference type="Proteomes" id="UP001565474">
    <property type="component" value="Unassembled WGS sequence"/>
</dbReference>
<reference evidence="2 3" key="1">
    <citation type="submission" date="2024-07" db="EMBL/GenBank/DDBJ databases">
        <title>Genomic Encyclopedia of Type Strains, Phase V (KMG-V): Genome sequencing to study the core and pangenomes of soil and plant-associated prokaryotes.</title>
        <authorList>
            <person name="Whitman W."/>
        </authorList>
    </citation>
    <scope>NUCLEOTIDE SEQUENCE [LARGE SCALE GENOMIC DNA]</scope>
    <source>
        <strain evidence="2 3">USDA 222</strain>
    </source>
</reference>
<dbReference type="RefSeq" id="WP_225136923.1">
    <property type="nucleotide sequence ID" value="NZ_JADYWB010000027.1"/>
</dbReference>
<dbReference type="Pfam" id="PF16363">
    <property type="entry name" value="GDP_Man_Dehyd"/>
    <property type="match status" value="1"/>
</dbReference>
<keyword evidence="2" id="KW-0456">Lyase</keyword>
<dbReference type="SUPFAM" id="SSF51735">
    <property type="entry name" value="NAD(P)-binding Rossmann-fold domains"/>
    <property type="match status" value="1"/>
</dbReference>
<gene>
    <name evidence="2" type="ORF">ABH992_006097</name>
</gene>
<dbReference type="EMBL" id="JBGBZN010000002">
    <property type="protein sequence ID" value="MEY9473698.1"/>
    <property type="molecule type" value="Genomic_DNA"/>
</dbReference>